<name>A0A3G2E6J2_9BURK</name>
<sequence>MKDTGMQCPTCGEYGDLILAKVRKTGQEVVVCTECDNLWAEPGSAPDIDASEGVAEFLAAAGLADDWEELALLARLPAG</sequence>
<evidence type="ECO:0000313" key="2">
    <source>
        <dbReference type="Proteomes" id="UP000279594"/>
    </source>
</evidence>
<accession>A0A3G2E6J2</accession>
<keyword evidence="2" id="KW-1185">Reference proteome</keyword>
<proteinExistence type="predicted"/>
<organism evidence="1 2">
    <name type="scientific">Janthinobacterium agaricidamnosum</name>
    <dbReference type="NCBI Taxonomy" id="55508"/>
    <lineage>
        <taxon>Bacteria</taxon>
        <taxon>Pseudomonadati</taxon>
        <taxon>Pseudomonadota</taxon>
        <taxon>Betaproteobacteria</taxon>
        <taxon>Burkholderiales</taxon>
        <taxon>Oxalobacteraceae</taxon>
        <taxon>Janthinobacterium</taxon>
    </lineage>
</organism>
<gene>
    <name evidence="1" type="ORF">D9M09_09255</name>
</gene>
<dbReference type="AlphaFoldDB" id="A0A3G2E6J2"/>
<protein>
    <recommendedName>
        <fullName evidence="3">Transcription factor zinc-finger domain-containing protein</fullName>
    </recommendedName>
</protein>
<evidence type="ECO:0000313" key="1">
    <source>
        <dbReference type="EMBL" id="AYM75958.1"/>
    </source>
</evidence>
<dbReference type="EMBL" id="CP033019">
    <property type="protein sequence ID" value="AYM75958.1"/>
    <property type="molecule type" value="Genomic_DNA"/>
</dbReference>
<reference evidence="1 2" key="1">
    <citation type="submission" date="2018-10" db="EMBL/GenBank/DDBJ databases">
        <title>Effects of UV and annual dynamics of microbial communities in freshwater RAS systems.</title>
        <authorList>
            <person name="Bekkelund A.K."/>
            <person name="Hansen B.R."/>
            <person name="Stokken H."/>
            <person name="Eriksen B.F."/>
            <person name="Kashulin N.A."/>
        </authorList>
    </citation>
    <scope>NUCLEOTIDE SEQUENCE [LARGE SCALE GENOMIC DNA]</scope>
    <source>
        <strain evidence="1 2">BHSEK</strain>
    </source>
</reference>
<evidence type="ECO:0008006" key="3">
    <source>
        <dbReference type="Google" id="ProtNLM"/>
    </source>
</evidence>
<dbReference type="Proteomes" id="UP000279594">
    <property type="component" value="Chromosome"/>
</dbReference>